<protein>
    <submittedName>
        <fullName evidence="11">Fatty acid synthase-like</fullName>
    </submittedName>
</protein>
<evidence type="ECO:0000313" key="11">
    <source>
        <dbReference type="RefSeq" id="XP_026677523.1"/>
    </source>
</evidence>
<dbReference type="Pfam" id="PF08659">
    <property type="entry name" value="KR"/>
    <property type="match status" value="1"/>
</dbReference>
<keyword evidence="8" id="KW-0511">Multifunctional enzyme</keyword>
<evidence type="ECO:0000256" key="4">
    <source>
        <dbReference type="ARBA" id="ARBA00022857"/>
    </source>
</evidence>
<dbReference type="InterPro" id="IPR013968">
    <property type="entry name" value="PKS_KR"/>
</dbReference>
<evidence type="ECO:0000256" key="3">
    <source>
        <dbReference type="ARBA" id="ARBA00022832"/>
    </source>
</evidence>
<evidence type="ECO:0000313" key="10">
    <source>
        <dbReference type="Proteomes" id="UP000079169"/>
    </source>
</evidence>
<dbReference type="KEGG" id="dci:103506735"/>
<feature type="domain" description="Carrier" evidence="9">
    <location>
        <begin position="145"/>
        <end position="219"/>
    </location>
</feature>
<dbReference type="AlphaFoldDB" id="A0A3Q0ISB7"/>
<keyword evidence="7" id="KW-0275">Fatty acid biosynthesis</keyword>
<sequence>MSGERTKINFDLVYKTKVATTAHLDQISRKHSQPLSHFVAFSSITSGRGNKGQTNYGFANRCMENICEARRRDGLSGLAIQWGPISDVGMAAKLLGQNRTKIIGGAHAQSIDSCLSSLDVLLRIPQAVVASTVLPNKNGTSGDVKQENVTVQKVIGDILGIQNITSISDSATLSDLGLDSLMAADVKNVLQSKFNISLTNEQIKELKFNAVESLLKVTP</sequence>
<keyword evidence="3" id="KW-0276">Fatty acid metabolism</keyword>
<dbReference type="STRING" id="121845.A0A3Q0ISB7"/>
<dbReference type="GO" id="GO:0006633">
    <property type="term" value="P:fatty acid biosynthetic process"/>
    <property type="evidence" value="ECO:0007669"/>
    <property type="project" value="UniProtKB-KW"/>
</dbReference>
<dbReference type="InterPro" id="IPR050091">
    <property type="entry name" value="PKS_NRPS_Biosynth_Enz"/>
</dbReference>
<evidence type="ECO:0000256" key="6">
    <source>
        <dbReference type="ARBA" id="ARBA00023098"/>
    </source>
</evidence>
<proteinExistence type="predicted"/>
<dbReference type="GO" id="GO:0016491">
    <property type="term" value="F:oxidoreductase activity"/>
    <property type="evidence" value="ECO:0007669"/>
    <property type="project" value="UniProtKB-KW"/>
</dbReference>
<dbReference type="Pfam" id="PF00550">
    <property type="entry name" value="PP-binding"/>
    <property type="match status" value="1"/>
</dbReference>
<accession>A0A3Q0ISB7</accession>
<dbReference type="PaxDb" id="121845-A0A3Q0ISB7"/>
<dbReference type="PROSITE" id="PS50075">
    <property type="entry name" value="CARRIER"/>
    <property type="match status" value="1"/>
</dbReference>
<dbReference type="PANTHER" id="PTHR43775:SF7">
    <property type="entry name" value="FATTY ACID SYNTHASE"/>
    <property type="match status" value="1"/>
</dbReference>
<organism evidence="10 11">
    <name type="scientific">Diaphorina citri</name>
    <name type="common">Asian citrus psyllid</name>
    <dbReference type="NCBI Taxonomy" id="121845"/>
    <lineage>
        <taxon>Eukaryota</taxon>
        <taxon>Metazoa</taxon>
        <taxon>Ecdysozoa</taxon>
        <taxon>Arthropoda</taxon>
        <taxon>Hexapoda</taxon>
        <taxon>Insecta</taxon>
        <taxon>Pterygota</taxon>
        <taxon>Neoptera</taxon>
        <taxon>Paraneoptera</taxon>
        <taxon>Hemiptera</taxon>
        <taxon>Sternorrhyncha</taxon>
        <taxon>Psylloidea</taxon>
        <taxon>Psyllidae</taxon>
        <taxon>Diaphorininae</taxon>
        <taxon>Diaphorina</taxon>
    </lineage>
</organism>
<keyword evidence="2" id="KW-0444">Lipid biosynthesis</keyword>
<keyword evidence="6" id="KW-0443">Lipid metabolism</keyword>
<dbReference type="GO" id="GO:0004312">
    <property type="term" value="F:fatty acid synthase activity"/>
    <property type="evidence" value="ECO:0007669"/>
    <property type="project" value="TreeGrafter"/>
</dbReference>
<dbReference type="InterPro" id="IPR036291">
    <property type="entry name" value="NAD(P)-bd_dom_sf"/>
</dbReference>
<evidence type="ECO:0000256" key="1">
    <source>
        <dbReference type="ARBA" id="ARBA00022450"/>
    </source>
</evidence>
<dbReference type="InterPro" id="IPR009081">
    <property type="entry name" value="PP-bd_ACP"/>
</dbReference>
<evidence type="ECO:0000259" key="9">
    <source>
        <dbReference type="PROSITE" id="PS50075"/>
    </source>
</evidence>
<dbReference type="SUPFAM" id="SSF47336">
    <property type="entry name" value="ACP-like"/>
    <property type="match status" value="1"/>
</dbReference>
<dbReference type="PANTHER" id="PTHR43775">
    <property type="entry name" value="FATTY ACID SYNTHASE"/>
    <property type="match status" value="1"/>
</dbReference>
<dbReference type="Gene3D" id="1.10.1200.10">
    <property type="entry name" value="ACP-like"/>
    <property type="match status" value="1"/>
</dbReference>
<reference evidence="11" key="1">
    <citation type="submission" date="2025-08" db="UniProtKB">
        <authorList>
            <consortium name="RefSeq"/>
        </authorList>
    </citation>
    <scope>IDENTIFICATION</scope>
</reference>
<keyword evidence="1" id="KW-0596">Phosphopantetheine</keyword>
<dbReference type="Proteomes" id="UP000079169">
    <property type="component" value="Unplaced"/>
</dbReference>
<evidence type="ECO:0000256" key="5">
    <source>
        <dbReference type="ARBA" id="ARBA00023002"/>
    </source>
</evidence>
<name>A0A3Q0ISB7_DIACI</name>
<evidence type="ECO:0000256" key="8">
    <source>
        <dbReference type="ARBA" id="ARBA00023268"/>
    </source>
</evidence>
<keyword evidence="4" id="KW-0521">NADP</keyword>
<gene>
    <name evidence="11" type="primary">LOC103506735</name>
</gene>
<dbReference type="RefSeq" id="XP_026677523.1">
    <property type="nucleotide sequence ID" value="XM_026821722.1"/>
</dbReference>
<evidence type="ECO:0000256" key="2">
    <source>
        <dbReference type="ARBA" id="ARBA00022516"/>
    </source>
</evidence>
<dbReference type="Gene3D" id="3.40.50.720">
    <property type="entry name" value="NAD(P)-binding Rossmann-like Domain"/>
    <property type="match status" value="1"/>
</dbReference>
<dbReference type="GeneID" id="103506735"/>
<dbReference type="InterPro" id="IPR036736">
    <property type="entry name" value="ACP-like_sf"/>
</dbReference>
<keyword evidence="10" id="KW-1185">Reference proteome</keyword>
<evidence type="ECO:0000256" key="7">
    <source>
        <dbReference type="ARBA" id="ARBA00023160"/>
    </source>
</evidence>
<dbReference type="SMR" id="A0A3Q0ISB7"/>
<keyword evidence="5" id="KW-0560">Oxidoreductase</keyword>
<dbReference type="SUPFAM" id="SSF51735">
    <property type="entry name" value="NAD(P)-binding Rossmann-fold domains"/>
    <property type="match status" value="1"/>
</dbReference>